<reference evidence="1" key="1">
    <citation type="journal article" date="2019" name="Sci. Rep.">
        <title>Draft genome of Tanacetum cinerariifolium, the natural source of mosquito coil.</title>
        <authorList>
            <person name="Yamashiro T."/>
            <person name="Shiraishi A."/>
            <person name="Satake H."/>
            <person name="Nakayama K."/>
        </authorList>
    </citation>
    <scope>NUCLEOTIDE SEQUENCE</scope>
</reference>
<dbReference type="EMBL" id="BKCJ011210919">
    <property type="protein sequence ID" value="GFD04330.1"/>
    <property type="molecule type" value="Genomic_DNA"/>
</dbReference>
<protein>
    <submittedName>
        <fullName evidence="1">Uncharacterized protein</fullName>
    </submittedName>
</protein>
<proteinExistence type="predicted"/>
<name>A0A699T3A3_TANCI</name>
<accession>A0A699T3A3</accession>
<organism evidence="1">
    <name type="scientific">Tanacetum cinerariifolium</name>
    <name type="common">Dalmatian daisy</name>
    <name type="synonym">Chrysanthemum cinerariifolium</name>
    <dbReference type="NCBI Taxonomy" id="118510"/>
    <lineage>
        <taxon>Eukaryota</taxon>
        <taxon>Viridiplantae</taxon>
        <taxon>Streptophyta</taxon>
        <taxon>Embryophyta</taxon>
        <taxon>Tracheophyta</taxon>
        <taxon>Spermatophyta</taxon>
        <taxon>Magnoliopsida</taxon>
        <taxon>eudicotyledons</taxon>
        <taxon>Gunneridae</taxon>
        <taxon>Pentapetalae</taxon>
        <taxon>asterids</taxon>
        <taxon>campanulids</taxon>
        <taxon>Asterales</taxon>
        <taxon>Asteraceae</taxon>
        <taxon>Asteroideae</taxon>
        <taxon>Anthemideae</taxon>
        <taxon>Anthemidinae</taxon>
        <taxon>Tanacetum</taxon>
    </lineage>
</organism>
<dbReference type="AlphaFoldDB" id="A0A699T3A3"/>
<sequence length="137" mass="15889">MWTTSNRLKAEPINDVKIYPNTKPAVLTVYRGNDLRNFDVHNPLKFVDFGITKLDELGPIIKKKRYKIVGELMIYLGKRYERLNKIPEELRIQSALPASIQAQSQPSRRKRKHIELEPEIRVPGLECNRSLPKGILL</sequence>
<gene>
    <name evidence="1" type="ORF">Tci_876299</name>
</gene>
<evidence type="ECO:0000313" key="1">
    <source>
        <dbReference type="EMBL" id="GFD04330.1"/>
    </source>
</evidence>
<comment type="caution">
    <text evidence="1">The sequence shown here is derived from an EMBL/GenBank/DDBJ whole genome shotgun (WGS) entry which is preliminary data.</text>
</comment>